<organism evidence="1 2">
    <name type="scientific">Datura stramonium</name>
    <name type="common">Jimsonweed</name>
    <name type="synonym">Common thornapple</name>
    <dbReference type="NCBI Taxonomy" id="4076"/>
    <lineage>
        <taxon>Eukaryota</taxon>
        <taxon>Viridiplantae</taxon>
        <taxon>Streptophyta</taxon>
        <taxon>Embryophyta</taxon>
        <taxon>Tracheophyta</taxon>
        <taxon>Spermatophyta</taxon>
        <taxon>Magnoliopsida</taxon>
        <taxon>eudicotyledons</taxon>
        <taxon>Gunneridae</taxon>
        <taxon>Pentapetalae</taxon>
        <taxon>asterids</taxon>
        <taxon>lamiids</taxon>
        <taxon>Solanales</taxon>
        <taxon>Solanaceae</taxon>
        <taxon>Solanoideae</taxon>
        <taxon>Datureae</taxon>
        <taxon>Datura</taxon>
    </lineage>
</organism>
<dbReference type="EMBL" id="JACEIK010000643">
    <property type="protein sequence ID" value="MCD7460244.1"/>
    <property type="molecule type" value="Genomic_DNA"/>
</dbReference>
<gene>
    <name evidence="1" type="ORF">HAX54_043144</name>
</gene>
<reference evidence="1 2" key="1">
    <citation type="journal article" date="2021" name="BMC Genomics">
        <title>Datura genome reveals duplications of psychoactive alkaloid biosynthetic genes and high mutation rate following tissue culture.</title>
        <authorList>
            <person name="Rajewski A."/>
            <person name="Carter-House D."/>
            <person name="Stajich J."/>
            <person name="Litt A."/>
        </authorList>
    </citation>
    <scope>NUCLEOTIDE SEQUENCE [LARGE SCALE GENOMIC DNA]</scope>
    <source>
        <strain evidence="1">AR-01</strain>
    </source>
</reference>
<evidence type="ECO:0000313" key="1">
    <source>
        <dbReference type="EMBL" id="MCD7460244.1"/>
    </source>
</evidence>
<accession>A0ABS8SMR0</accession>
<proteinExistence type="predicted"/>
<evidence type="ECO:0000313" key="2">
    <source>
        <dbReference type="Proteomes" id="UP000823775"/>
    </source>
</evidence>
<protein>
    <submittedName>
        <fullName evidence="1">Uncharacterized protein</fullName>
    </submittedName>
</protein>
<keyword evidence="2" id="KW-1185">Reference proteome</keyword>
<comment type="caution">
    <text evidence="1">The sequence shown here is derived from an EMBL/GenBank/DDBJ whole genome shotgun (WGS) entry which is preliminary data.</text>
</comment>
<dbReference type="Proteomes" id="UP000823775">
    <property type="component" value="Unassembled WGS sequence"/>
</dbReference>
<name>A0ABS8SMR0_DATST</name>
<sequence>MSMRNANEPRAIVNYLDPSNGNSKVRKYPKSSSTYITFISHRTTAASATTTSSLRSSSLMAAAVQPDQPGLDGRDEPRMGKTYLCLRHPKNALDAIQQTQSFATSTTIVSLSLDTFKRLVKWQRIRLCTTTEGMMVNANNNLLGVSRKPGVGVSLSSGNLEHWRMQQQFPNFLGGFDPIVRFFCKLIITTRFKAVFMRQYNTLVVRVRVRLAGRKSRNFNAKSDGFSEDGRQ</sequence>